<dbReference type="EMBL" id="GGEC01033293">
    <property type="protein sequence ID" value="MBX13777.1"/>
    <property type="molecule type" value="Transcribed_RNA"/>
</dbReference>
<accession>A0A2P2L719</accession>
<keyword evidence="1" id="KW-0472">Membrane</keyword>
<evidence type="ECO:0000256" key="1">
    <source>
        <dbReference type="SAM" id="Phobius"/>
    </source>
</evidence>
<protein>
    <submittedName>
        <fullName evidence="2">Uncharacterized protein</fullName>
    </submittedName>
</protein>
<feature type="transmembrane region" description="Helical" evidence="1">
    <location>
        <begin position="74"/>
        <end position="94"/>
    </location>
</feature>
<feature type="transmembrane region" description="Helical" evidence="1">
    <location>
        <begin position="18"/>
        <end position="35"/>
    </location>
</feature>
<keyword evidence="1" id="KW-0812">Transmembrane</keyword>
<proteinExistence type="predicted"/>
<sequence length="111" mass="12690">MLDAFISASIMYPCLDDHIILLCTSPLVLLCLFPWRPTAFLLNMFQLTGCPCFGTQSMFYISLARVLLSFNVELILRQSELVYSFLLLLLLLFVKDLSYCYSNFICVVNSP</sequence>
<keyword evidence="1" id="KW-1133">Transmembrane helix</keyword>
<dbReference type="AlphaFoldDB" id="A0A2P2L719"/>
<feature type="transmembrane region" description="Helical" evidence="1">
    <location>
        <begin position="47"/>
        <end position="68"/>
    </location>
</feature>
<evidence type="ECO:0000313" key="2">
    <source>
        <dbReference type="EMBL" id="MBX13777.1"/>
    </source>
</evidence>
<organism evidence="2">
    <name type="scientific">Rhizophora mucronata</name>
    <name type="common">Asiatic mangrove</name>
    <dbReference type="NCBI Taxonomy" id="61149"/>
    <lineage>
        <taxon>Eukaryota</taxon>
        <taxon>Viridiplantae</taxon>
        <taxon>Streptophyta</taxon>
        <taxon>Embryophyta</taxon>
        <taxon>Tracheophyta</taxon>
        <taxon>Spermatophyta</taxon>
        <taxon>Magnoliopsida</taxon>
        <taxon>eudicotyledons</taxon>
        <taxon>Gunneridae</taxon>
        <taxon>Pentapetalae</taxon>
        <taxon>rosids</taxon>
        <taxon>fabids</taxon>
        <taxon>Malpighiales</taxon>
        <taxon>Rhizophoraceae</taxon>
        <taxon>Rhizophora</taxon>
    </lineage>
</organism>
<name>A0A2P2L719_RHIMU</name>
<reference evidence="2" key="1">
    <citation type="submission" date="2018-02" db="EMBL/GenBank/DDBJ databases">
        <title>Rhizophora mucronata_Transcriptome.</title>
        <authorList>
            <person name="Meera S.P."/>
            <person name="Sreeshan A."/>
            <person name="Augustine A."/>
        </authorList>
    </citation>
    <scope>NUCLEOTIDE SEQUENCE</scope>
    <source>
        <tissue evidence="2">Leaf</tissue>
    </source>
</reference>